<dbReference type="Proteomes" id="UP000682982">
    <property type="component" value="Unassembled WGS sequence"/>
</dbReference>
<evidence type="ECO:0008006" key="3">
    <source>
        <dbReference type="Google" id="ProtNLM"/>
    </source>
</evidence>
<comment type="caution">
    <text evidence="1">The sequence shown here is derived from an EMBL/GenBank/DDBJ whole genome shotgun (WGS) entry which is preliminary data.</text>
</comment>
<keyword evidence="2" id="KW-1185">Reference proteome</keyword>
<dbReference type="EMBL" id="JAGSPK010000001">
    <property type="protein sequence ID" value="MBR7791252.1"/>
    <property type="molecule type" value="Genomic_DNA"/>
</dbReference>
<gene>
    <name evidence="1" type="ORF">KDM87_01480</name>
</gene>
<organism evidence="1 2">
    <name type="scientific">Undibacterium rivi</name>
    <dbReference type="NCBI Taxonomy" id="2828729"/>
    <lineage>
        <taxon>Bacteria</taxon>
        <taxon>Pseudomonadati</taxon>
        <taxon>Pseudomonadota</taxon>
        <taxon>Betaproteobacteria</taxon>
        <taxon>Burkholderiales</taxon>
        <taxon>Oxalobacteraceae</taxon>
        <taxon>Undibacterium</taxon>
    </lineage>
</organism>
<sequence>MARSTYQFDRWKPREKSTWVFRVFKKHNIELLRMYTAFETSRRYTYSHLGKTAQWTDQPSKHFAFVRPLGYDQFETMREWSGAYNDLENWVNLNALVAVASSLETYFATVIPLALASDVGTLYGTSRRIDGIQILKHGHANALDFEQHVIACTKGDWSSRLAAYEKLFGRAPKFFSSNIADLERIRILRNNAAHSFGRDIEASRERQQVKTLPMEALSRSSFLNLQKTTWKLAKAIDVHLHQFHIGEFQALAFYHSIFPTLRHDLHVGERAMQLKKCIGGFGAVSGKDFCRGLAEYYEAL</sequence>
<accession>A0ABS5GYN1</accession>
<reference evidence="1 2" key="1">
    <citation type="submission" date="2021-04" db="EMBL/GenBank/DDBJ databases">
        <title>novel species isolated from subtropical streams in China.</title>
        <authorList>
            <person name="Lu H."/>
        </authorList>
    </citation>
    <scope>NUCLEOTIDE SEQUENCE [LARGE SCALE GENOMIC DNA]</scope>
    <source>
        <strain evidence="1 2">FT147W</strain>
    </source>
</reference>
<name>A0ABS5GYN1_9BURK</name>
<evidence type="ECO:0000313" key="1">
    <source>
        <dbReference type="EMBL" id="MBR7791252.1"/>
    </source>
</evidence>
<evidence type="ECO:0000313" key="2">
    <source>
        <dbReference type="Proteomes" id="UP000682982"/>
    </source>
</evidence>
<dbReference type="RefSeq" id="WP_212677457.1">
    <property type="nucleotide sequence ID" value="NZ_JAGSPK010000001.1"/>
</dbReference>
<proteinExistence type="predicted"/>
<protein>
    <recommendedName>
        <fullName evidence="3">RiboL-PSP-HEPN domain-containing protein</fullName>
    </recommendedName>
</protein>